<comment type="caution">
    <text evidence="1">The sequence shown here is derived from an EMBL/GenBank/DDBJ whole genome shotgun (WGS) entry which is preliminary data.</text>
</comment>
<keyword evidence="2" id="KW-1185">Reference proteome</keyword>
<evidence type="ECO:0000313" key="1">
    <source>
        <dbReference type="EMBL" id="TGY77392.1"/>
    </source>
</evidence>
<organism evidence="1 2">
    <name type="scientific">Lepagella muris</name>
    <dbReference type="NCBI Taxonomy" id="3032870"/>
    <lineage>
        <taxon>Bacteria</taxon>
        <taxon>Pseudomonadati</taxon>
        <taxon>Bacteroidota</taxon>
        <taxon>Bacteroidia</taxon>
        <taxon>Bacteroidales</taxon>
        <taxon>Muribaculaceae</taxon>
        <taxon>Lepagella</taxon>
    </lineage>
</organism>
<proteinExistence type="predicted"/>
<sequence length="1320" mass="149808">MRRALIYILISSFMTLICMASSPLDKRRIRHYTVDNGLASNAIYSFHQDSKGRIWLGTVDGLHSFDGYTFREWRDNSISSLESAISSITEDDKNQLWIGTSRGIVIFDLLKEEFKELDIAPSSGVRIKSLVYDIIFDSNKQAWIATGGEGVFRYDPTTKILRQYPAITKVNSDAVRDIMEDSSGFLWIATQKGLSRYNPIQDRFIPVGNSKIDALSLFEDGKHNIWIGSRDNGLFMLDRTNDQLVHKLSPDNLHSVIMIRDIAEWEPGQLLMVSDLGLISYDIETDEVSITKADNNGVGNKLNDNYLQSIFIDNEGALWIGTYFGGVNYVSPYQRLFSHYYKGNTNLGAKVISVFAKAADNNLWLGSDDAGVFLWDRHDNSFTSICHHPLLESSAHRNIHAILQDGDSLFVGMYLGGLNIIDLKSGNVKNYKLGESSFSLYSSSIYSIFKDSYGDIWIGTAAGLNRYRRQTDDFERIFEVHPADVCFMMEDKRGFLWACTNDQGIYRLDRKTEKWQQFSADDNNDFNGLPTNAVVTAACDDEGKMWFGTDGFGLLSFDYDSQKFTRIDLPEKIRVINKIIPYGKMLWLATTKGLFCYEPKSGVIHPYDKDFGLQDNVFLPNSGLMTSDRQIVMGGINGFNEFNPSNMTHETLKPEVILSDFQIFNNPVEIGEDSPLKESIAYSKGITLNHNERMVSFKVAPLSYINPSQNRYLYKLEGFDKTWNEAYPGYPHTYTNLPAGEYHFKVSTYNGNGGWNEDAFDFTIKVLPPWWWSTPMILIYLLAIAAGVWYGYHIIISKQQEKLAKLSDQKDRELYRSKIAFFTHIVHEIRTPLTLILSPLESLAHSDGDISNSRKNIDIMERNGKRLLSLVNRLMDFRKIESDDMKINPESIDLRQPLHYICDEFVVSAGLKDLDISISIPDYPCVAIVDREAFRQIVDNLLSNAMKFSKSQIRISLSKDDDGNILLSVKDDGPGIPVDEQEKIFTPFYQVEENRPSDNIGTGLGLLIVKRYATLLNAVVKLDSMPGKGADFTIIFPTTDQVPEEDADEDMRQQSSEEMQEQPEQTSPKRDQLLIVDDNSDMLSYLNDLLCEDFDVVCASNAEEGLKKLDEIEPSLIISDIMMPGIDGVEFCRRIKHNLNTSHIPVILLTAKVEDSDFVVGLDNGADLYVTKPFSPNVIKAQIRSLLSNRNLLRQRFKTDPSKIQEFIPGSSLDKEFFNRINEIITQRMADPDFSVDMLAKDAAISRTGLFTKLKAIAGMTPNEYIRQIRLQKAAELLASHTLQISEVCWQVGFSSRSHFAKSFQLKYGMTPTEYRNRQK</sequence>
<keyword evidence="1" id="KW-0808">Transferase</keyword>
<protein>
    <submittedName>
        <fullName evidence="1">Hybrid sensor histidine kinase/response regulator</fullName>
    </submittedName>
</protein>
<dbReference type="EMBL" id="SRYB01000025">
    <property type="protein sequence ID" value="TGY77392.1"/>
    <property type="molecule type" value="Genomic_DNA"/>
</dbReference>
<reference evidence="1" key="1">
    <citation type="submission" date="2019-04" db="EMBL/GenBank/DDBJ databases">
        <title>Microbes associate with the intestines of laboratory mice.</title>
        <authorList>
            <person name="Navarre W."/>
            <person name="Wong E."/>
            <person name="Huang K."/>
            <person name="Tropini C."/>
            <person name="Ng K."/>
            <person name="Yu B."/>
        </authorList>
    </citation>
    <scope>NUCLEOTIDE SEQUENCE</scope>
    <source>
        <strain evidence="1">NM04_E33</strain>
    </source>
</reference>
<name>A0AC61RD58_9BACT</name>
<gene>
    <name evidence="1" type="ORF">E5331_14490</name>
</gene>
<keyword evidence="1" id="KW-0418">Kinase</keyword>
<dbReference type="Proteomes" id="UP000306319">
    <property type="component" value="Unassembled WGS sequence"/>
</dbReference>
<accession>A0AC61RD58</accession>
<evidence type="ECO:0000313" key="2">
    <source>
        <dbReference type="Proteomes" id="UP000306319"/>
    </source>
</evidence>